<feature type="region of interest" description="Disordered" evidence="1">
    <location>
        <begin position="106"/>
        <end position="133"/>
    </location>
</feature>
<feature type="transmembrane region" description="Helical" evidence="2">
    <location>
        <begin position="7"/>
        <end position="29"/>
    </location>
</feature>
<dbReference type="PANTHER" id="PTHR33973">
    <property type="entry name" value="OS07G0153300 PROTEIN"/>
    <property type="match status" value="1"/>
</dbReference>
<sequence>MQDPASIASLAIFGVLSIVAFLFLLFFAVPLTAAVIASISPSASIINSALYIGNVWHTRLHPRKHAFTYPIFMFALDLEELDAFQQTIWPLSIWVAKFRETDHLKNEEGLRKPNGGRSGTSQTNGNDAKGLRDSDCNSIVNRVFRLVAQRTSNKFKPNLERHRVMILTHLCYYGYNFNPVSFYYVIDKKSDEIVAVIGEVSNTPWTEMHCYVLHPDSVDKVETKTKSDNHGQVLSRKVAYSFPKEFHVSPFMEMDYWYDWSFFGVPGTPRAVTDNAVVSSEKGNTSPMPITVINTLRRRGNDRIDFTAKLVMESHPITPFQIAWQMIRLPVFCMIIQIWIHYQAALLFLKGIVYIPHPEESETTASRIIATVMVPFFAIRDLVNPKCKTA</sequence>
<feature type="transmembrane region" description="Helical" evidence="2">
    <location>
        <begin position="35"/>
        <end position="56"/>
    </location>
</feature>
<dbReference type="PANTHER" id="PTHR33973:SF4">
    <property type="entry name" value="OS07G0153300 PROTEIN"/>
    <property type="match status" value="1"/>
</dbReference>
<evidence type="ECO:0000313" key="3">
    <source>
        <dbReference type="EMBL" id="CAD8729672.1"/>
    </source>
</evidence>
<keyword evidence="2" id="KW-1133">Transmembrane helix</keyword>
<dbReference type="Pfam" id="PF07103">
    <property type="entry name" value="DUF1365"/>
    <property type="match status" value="1"/>
</dbReference>
<dbReference type="EMBL" id="HBFG01001535">
    <property type="protein sequence ID" value="CAD8729672.1"/>
    <property type="molecule type" value="Transcribed_RNA"/>
</dbReference>
<name>A0A7S0TC10_9STRA</name>
<dbReference type="AlphaFoldDB" id="A0A7S0TC10"/>
<accession>A0A7S0TC10</accession>
<gene>
    <name evidence="3" type="ORF">PDEL0327_LOCUS1165</name>
</gene>
<organism evidence="3">
    <name type="scientific">Pseudo-nitzschia delicatissima</name>
    <dbReference type="NCBI Taxonomy" id="44447"/>
    <lineage>
        <taxon>Eukaryota</taxon>
        <taxon>Sar</taxon>
        <taxon>Stramenopiles</taxon>
        <taxon>Ochrophyta</taxon>
        <taxon>Bacillariophyta</taxon>
        <taxon>Bacillariophyceae</taxon>
        <taxon>Bacillariophycidae</taxon>
        <taxon>Bacillariales</taxon>
        <taxon>Bacillariaceae</taxon>
        <taxon>Pseudo-nitzschia</taxon>
    </lineage>
</organism>
<keyword evidence="2" id="KW-0472">Membrane</keyword>
<keyword evidence="2" id="KW-0812">Transmembrane</keyword>
<dbReference type="InterPro" id="IPR010775">
    <property type="entry name" value="DUF1365"/>
</dbReference>
<evidence type="ECO:0000256" key="1">
    <source>
        <dbReference type="SAM" id="MobiDB-lite"/>
    </source>
</evidence>
<protein>
    <submittedName>
        <fullName evidence="3">Uncharacterized protein</fullName>
    </submittedName>
</protein>
<proteinExistence type="predicted"/>
<evidence type="ECO:0000256" key="2">
    <source>
        <dbReference type="SAM" id="Phobius"/>
    </source>
</evidence>
<reference evidence="3" key="1">
    <citation type="submission" date="2021-01" db="EMBL/GenBank/DDBJ databases">
        <authorList>
            <person name="Corre E."/>
            <person name="Pelletier E."/>
            <person name="Niang G."/>
            <person name="Scheremetjew M."/>
            <person name="Finn R."/>
            <person name="Kale V."/>
            <person name="Holt S."/>
            <person name="Cochrane G."/>
            <person name="Meng A."/>
            <person name="Brown T."/>
            <person name="Cohen L."/>
        </authorList>
    </citation>
    <scope>NUCLEOTIDE SEQUENCE</scope>
    <source>
        <strain evidence="3">B596</strain>
    </source>
</reference>